<dbReference type="PANTHER" id="PTHR44167:SF24">
    <property type="entry name" value="SERINE_THREONINE-PROTEIN KINASE CHK2"/>
    <property type="match status" value="1"/>
</dbReference>
<evidence type="ECO:0000256" key="1">
    <source>
        <dbReference type="SAM" id="MobiDB-lite"/>
    </source>
</evidence>
<feature type="region of interest" description="Disordered" evidence="1">
    <location>
        <begin position="599"/>
        <end position="655"/>
    </location>
</feature>
<evidence type="ECO:0000313" key="4">
    <source>
        <dbReference type="Proteomes" id="UP000247498"/>
    </source>
</evidence>
<dbReference type="Gene3D" id="1.10.510.10">
    <property type="entry name" value="Transferase(Phosphotransferase) domain 1"/>
    <property type="match status" value="1"/>
</dbReference>
<feature type="region of interest" description="Disordered" evidence="1">
    <location>
        <begin position="264"/>
        <end position="319"/>
    </location>
</feature>
<feature type="compositionally biased region" description="Polar residues" evidence="1">
    <location>
        <begin position="599"/>
        <end position="608"/>
    </location>
</feature>
<feature type="compositionally biased region" description="Low complexity" evidence="1">
    <location>
        <begin position="449"/>
        <end position="459"/>
    </location>
</feature>
<accession>A0A2V0PI47</accession>
<dbReference type="PROSITE" id="PS50011">
    <property type="entry name" value="PROTEIN_KINASE_DOM"/>
    <property type="match status" value="1"/>
</dbReference>
<dbReference type="InterPro" id="IPR008271">
    <property type="entry name" value="Ser/Thr_kinase_AS"/>
</dbReference>
<comment type="caution">
    <text evidence="3">The sequence shown here is derived from an EMBL/GenBank/DDBJ whole genome shotgun (WGS) entry which is preliminary data.</text>
</comment>
<dbReference type="GO" id="GO:0044773">
    <property type="term" value="P:mitotic DNA damage checkpoint signaling"/>
    <property type="evidence" value="ECO:0007669"/>
    <property type="project" value="TreeGrafter"/>
</dbReference>
<dbReference type="EMBL" id="BDRX01000159">
    <property type="protein sequence ID" value="GBF99481.1"/>
    <property type="molecule type" value="Genomic_DNA"/>
</dbReference>
<dbReference type="GO" id="GO:0005524">
    <property type="term" value="F:ATP binding"/>
    <property type="evidence" value="ECO:0007669"/>
    <property type="project" value="InterPro"/>
</dbReference>
<dbReference type="SMART" id="SM00220">
    <property type="entry name" value="S_TKc"/>
    <property type="match status" value="1"/>
</dbReference>
<dbReference type="SUPFAM" id="SSF56112">
    <property type="entry name" value="Protein kinase-like (PK-like)"/>
    <property type="match status" value="1"/>
</dbReference>
<dbReference type="GO" id="GO:0005634">
    <property type="term" value="C:nucleus"/>
    <property type="evidence" value="ECO:0007669"/>
    <property type="project" value="TreeGrafter"/>
</dbReference>
<feature type="compositionally biased region" description="Low complexity" evidence="1">
    <location>
        <begin position="277"/>
        <end position="298"/>
    </location>
</feature>
<gene>
    <name evidence="3" type="ORF">Rsub_12149</name>
</gene>
<name>A0A2V0PI47_9CHLO</name>
<keyword evidence="4" id="KW-1185">Reference proteome</keyword>
<feature type="compositionally biased region" description="Basic and acidic residues" evidence="1">
    <location>
        <begin position="299"/>
        <end position="309"/>
    </location>
</feature>
<dbReference type="PANTHER" id="PTHR44167">
    <property type="entry name" value="OVARIAN-SPECIFIC SERINE/THREONINE-PROTEIN KINASE LOK-RELATED"/>
    <property type="match status" value="1"/>
</dbReference>
<dbReference type="InterPro" id="IPR000719">
    <property type="entry name" value="Prot_kinase_dom"/>
</dbReference>
<dbReference type="GO" id="GO:0004674">
    <property type="term" value="F:protein serine/threonine kinase activity"/>
    <property type="evidence" value="ECO:0007669"/>
    <property type="project" value="TreeGrafter"/>
</dbReference>
<dbReference type="InParanoid" id="A0A2V0PI47"/>
<dbReference type="InterPro" id="IPR011009">
    <property type="entry name" value="Kinase-like_dom_sf"/>
</dbReference>
<dbReference type="Pfam" id="PF00069">
    <property type="entry name" value="Pkinase"/>
    <property type="match status" value="1"/>
</dbReference>
<dbReference type="AlphaFoldDB" id="A0A2V0PI47"/>
<protein>
    <recommendedName>
        <fullName evidence="2">Protein kinase domain-containing protein</fullName>
    </recommendedName>
</protein>
<dbReference type="STRING" id="307507.A0A2V0PI47"/>
<sequence length="710" mass="73039">MPSAVDAPTALDSLLAALCIVKPVIPTDWDPLEQRGTTGHAVYSGGRENRAVYEATAPDGRRVVAKSFLLTALAVDDFLCEQAENEIFYQQLFKHAAIVPLLAAFTTPSHLHLVFEYAGYSLDLLFGGLEALDCPLHEVEAALQAVLRQVGPALVMLHRAGYIHSDIKPENLVLRFEKNGDITARLIDMASCVYSDGPRLREWTPAYVAPEYAAAYIKELERTRGDTAAAHASAGATLSASYDARSLAVALAELALMVPLFEGRSASEGRSPPSGTRSASAGRPPSAGRPAAAAAAKTEPPRRARRDGGARPAARPPPHEVLARAREADPLLVHALVVEGDPNEWRRCSRWGTLSQELRDVIEAMGHADPGQRATVAQALAMPFATADKGEGPWRYVPPYLRPKADAMRLAAQVFAATARGEGRAAAAAARAAARAERAAARQRERAARASAEATQGTARPSGDGAACLVEISGPPHPKGVLARCQRACGERWSGLVLSLQPRAQRAAAAAAALAGKAGGGGPGGAWCGARLAAEVACCSLEPSFLVRAAADGGAAAAPIGAAAWHDMGAGSPQHTASAAALLAEPPAGAPAARITRVSGATPSYHSTSSGGGGDSGDGGEGGGSAKRHSGSSGGEVGIEVEAAARPGGKRRRSTVERLRAAARRAAKLWSGAAAKAAAAAAGLRWRRRRMSSACAGGAIGGVDGGAPAA</sequence>
<feature type="region of interest" description="Disordered" evidence="1">
    <location>
        <begin position="438"/>
        <end position="462"/>
    </location>
</feature>
<proteinExistence type="predicted"/>
<evidence type="ECO:0000259" key="2">
    <source>
        <dbReference type="PROSITE" id="PS50011"/>
    </source>
</evidence>
<evidence type="ECO:0000313" key="3">
    <source>
        <dbReference type="EMBL" id="GBF99481.1"/>
    </source>
</evidence>
<feature type="domain" description="Protein kinase" evidence="2">
    <location>
        <begin position="38"/>
        <end position="385"/>
    </location>
</feature>
<feature type="compositionally biased region" description="Basic and acidic residues" evidence="1">
    <location>
        <begin position="438"/>
        <end position="448"/>
    </location>
</feature>
<reference evidence="3 4" key="1">
    <citation type="journal article" date="2018" name="Sci. Rep.">
        <title>Raphidocelis subcapitata (=Pseudokirchneriella subcapitata) provides an insight into genome evolution and environmental adaptations in the Sphaeropleales.</title>
        <authorList>
            <person name="Suzuki S."/>
            <person name="Yamaguchi H."/>
            <person name="Nakajima N."/>
            <person name="Kawachi M."/>
        </authorList>
    </citation>
    <scope>NUCLEOTIDE SEQUENCE [LARGE SCALE GENOMIC DNA]</scope>
    <source>
        <strain evidence="3 4">NIES-35</strain>
    </source>
</reference>
<organism evidence="3 4">
    <name type="scientific">Raphidocelis subcapitata</name>
    <dbReference type="NCBI Taxonomy" id="307507"/>
    <lineage>
        <taxon>Eukaryota</taxon>
        <taxon>Viridiplantae</taxon>
        <taxon>Chlorophyta</taxon>
        <taxon>core chlorophytes</taxon>
        <taxon>Chlorophyceae</taxon>
        <taxon>CS clade</taxon>
        <taxon>Sphaeropleales</taxon>
        <taxon>Selenastraceae</taxon>
        <taxon>Raphidocelis</taxon>
    </lineage>
</organism>
<dbReference type="OrthoDB" id="5979581at2759"/>
<feature type="compositionally biased region" description="Gly residues" evidence="1">
    <location>
        <begin position="610"/>
        <end position="625"/>
    </location>
</feature>
<dbReference type="PROSITE" id="PS00108">
    <property type="entry name" value="PROTEIN_KINASE_ST"/>
    <property type="match status" value="1"/>
</dbReference>
<dbReference type="Proteomes" id="UP000247498">
    <property type="component" value="Unassembled WGS sequence"/>
</dbReference>